<keyword evidence="3" id="KW-1185">Reference proteome</keyword>
<sequence>MESSRRFGLRTDHAVIADADLTVINGMIFDGIAEEPYAGGVRIEAGRIVEVGPGVTGSSRAIDAAGATVLPGLIDAHLHAFAIDLTGELADRIPGSYLGVKAARRLTAALARGFTTVRDVAGGDPAFARAGVEGLYWSPRYLYTGAALSQTGGHGDSRGPDSVGCSHGHQMCEVVDGVDEIRRVVRDRFRRGAHAIKLMTSGGVVSPTDPLRVPQYSAEEVRAATEEAARRGSYVAVHAYSPEAIIHSVRAGCRSIEHGNLLDAESAAIMAEHGAYLVPTLAAYRANEDRGAAVGMPEFARRKNREVLDAGRDSIKIARDAGVAIGFGSDLMGDLQDDQLNGLRLQAEADGWPNTLRSATAVNADLIQRDDLGRIRAGCVGDLLVLTGDVFTDPEVLCDQNRPRTVIRSGTVCFEG</sequence>
<proteinExistence type="predicted"/>
<gene>
    <name evidence="2" type="ORF">BKA15_005894</name>
</gene>
<dbReference type="EMBL" id="JACCBU010000001">
    <property type="protein sequence ID" value="NYE74565.1"/>
    <property type="molecule type" value="Genomic_DNA"/>
</dbReference>
<dbReference type="SUPFAM" id="SSF51556">
    <property type="entry name" value="Metallo-dependent hydrolases"/>
    <property type="match status" value="1"/>
</dbReference>
<dbReference type="Gene3D" id="3.20.20.140">
    <property type="entry name" value="Metal-dependent hydrolases"/>
    <property type="match status" value="1"/>
</dbReference>
<dbReference type="InterPro" id="IPR006680">
    <property type="entry name" value="Amidohydro-rel"/>
</dbReference>
<reference evidence="2 3" key="1">
    <citation type="submission" date="2020-07" db="EMBL/GenBank/DDBJ databases">
        <title>Sequencing the genomes of 1000 actinobacteria strains.</title>
        <authorList>
            <person name="Klenk H.-P."/>
        </authorList>
    </citation>
    <scope>NUCLEOTIDE SEQUENCE [LARGE SCALE GENOMIC DNA]</scope>
    <source>
        <strain evidence="2 3">DSM 22083</strain>
    </source>
</reference>
<dbReference type="RefSeq" id="WP_246322446.1">
    <property type="nucleotide sequence ID" value="NZ_JACCBU010000001.1"/>
</dbReference>
<dbReference type="InterPro" id="IPR032466">
    <property type="entry name" value="Metal_Hydrolase"/>
</dbReference>
<comment type="caution">
    <text evidence="2">The sequence shown here is derived from an EMBL/GenBank/DDBJ whole genome shotgun (WGS) entry which is preliminary data.</text>
</comment>
<dbReference type="InterPro" id="IPR011059">
    <property type="entry name" value="Metal-dep_hydrolase_composite"/>
</dbReference>
<organism evidence="2 3">
    <name type="scientific">Microlunatus parietis</name>
    <dbReference type="NCBI Taxonomy" id="682979"/>
    <lineage>
        <taxon>Bacteria</taxon>
        <taxon>Bacillati</taxon>
        <taxon>Actinomycetota</taxon>
        <taxon>Actinomycetes</taxon>
        <taxon>Propionibacteriales</taxon>
        <taxon>Propionibacteriaceae</taxon>
        <taxon>Microlunatus</taxon>
    </lineage>
</organism>
<dbReference type="CDD" id="cd01299">
    <property type="entry name" value="Met_dep_hydrolase_A"/>
    <property type="match status" value="1"/>
</dbReference>
<dbReference type="InterPro" id="IPR051781">
    <property type="entry name" value="Metallo-dep_Hydrolase"/>
</dbReference>
<feature type="domain" description="Amidohydrolase-related" evidence="1">
    <location>
        <begin position="68"/>
        <end position="412"/>
    </location>
</feature>
<dbReference type="GO" id="GO:0016810">
    <property type="term" value="F:hydrolase activity, acting on carbon-nitrogen (but not peptide) bonds"/>
    <property type="evidence" value="ECO:0007669"/>
    <property type="project" value="InterPro"/>
</dbReference>
<dbReference type="Proteomes" id="UP000569914">
    <property type="component" value="Unassembled WGS sequence"/>
</dbReference>
<dbReference type="SUPFAM" id="SSF51338">
    <property type="entry name" value="Composite domain of metallo-dependent hydrolases"/>
    <property type="match status" value="1"/>
</dbReference>
<dbReference type="Gene3D" id="2.30.40.10">
    <property type="entry name" value="Urease, subunit C, domain 1"/>
    <property type="match status" value="1"/>
</dbReference>
<evidence type="ECO:0000313" key="3">
    <source>
        <dbReference type="Proteomes" id="UP000569914"/>
    </source>
</evidence>
<dbReference type="Pfam" id="PF01979">
    <property type="entry name" value="Amidohydro_1"/>
    <property type="match status" value="1"/>
</dbReference>
<keyword evidence="2" id="KW-0378">Hydrolase</keyword>
<protein>
    <submittedName>
        <fullName evidence="2">Imidazolonepropionase-like amidohydrolase</fullName>
    </submittedName>
</protein>
<dbReference type="PANTHER" id="PTHR43135">
    <property type="entry name" value="ALPHA-D-RIBOSE 1-METHYLPHOSPHONATE 5-TRIPHOSPHATE DIPHOSPHATASE"/>
    <property type="match status" value="1"/>
</dbReference>
<dbReference type="PANTHER" id="PTHR43135:SF3">
    <property type="entry name" value="ALPHA-D-RIBOSE 1-METHYLPHOSPHONATE 5-TRIPHOSPHATE DIPHOSPHATASE"/>
    <property type="match status" value="1"/>
</dbReference>
<dbReference type="InterPro" id="IPR057744">
    <property type="entry name" value="OTAase-like"/>
</dbReference>
<accession>A0A7Y9LF40</accession>
<evidence type="ECO:0000259" key="1">
    <source>
        <dbReference type="Pfam" id="PF01979"/>
    </source>
</evidence>
<evidence type="ECO:0000313" key="2">
    <source>
        <dbReference type="EMBL" id="NYE74565.1"/>
    </source>
</evidence>
<dbReference type="AlphaFoldDB" id="A0A7Y9LF40"/>
<name>A0A7Y9LF40_9ACTN</name>